<keyword evidence="5 7" id="KW-1133">Transmembrane helix</keyword>
<accession>A0A6A6CRR7</accession>
<dbReference type="GO" id="GO:0051999">
    <property type="term" value="P:mannosyl-inositol phosphorylceramide biosynthetic process"/>
    <property type="evidence" value="ECO:0007669"/>
    <property type="project" value="TreeGrafter"/>
</dbReference>
<gene>
    <name evidence="8" type="ORF">M409DRAFT_20613</name>
</gene>
<dbReference type="InterPro" id="IPR007577">
    <property type="entry name" value="GlycoTrfase_DXD_sugar-bd_CS"/>
</dbReference>
<evidence type="ECO:0000256" key="2">
    <source>
        <dbReference type="ARBA" id="ARBA00009003"/>
    </source>
</evidence>
<evidence type="ECO:0000256" key="7">
    <source>
        <dbReference type="SAM" id="Phobius"/>
    </source>
</evidence>
<dbReference type="InterPro" id="IPR029044">
    <property type="entry name" value="Nucleotide-diphossugar_trans"/>
</dbReference>
<dbReference type="Pfam" id="PF04488">
    <property type="entry name" value="Gly_transf_sug"/>
    <property type="match status" value="1"/>
</dbReference>
<keyword evidence="6 7" id="KW-0472">Membrane</keyword>
<evidence type="ECO:0000256" key="3">
    <source>
        <dbReference type="ARBA" id="ARBA00022679"/>
    </source>
</evidence>
<feature type="transmembrane region" description="Helical" evidence="7">
    <location>
        <begin position="315"/>
        <end position="333"/>
    </location>
</feature>
<dbReference type="AlphaFoldDB" id="A0A6A6CRR7"/>
<dbReference type="EMBL" id="ML993588">
    <property type="protein sequence ID" value="KAF2169393.1"/>
    <property type="molecule type" value="Genomic_DNA"/>
</dbReference>
<comment type="similarity">
    <text evidence="2">Belongs to the glycosyltransferase 32 family.</text>
</comment>
<name>A0A6A6CRR7_ZASCE</name>
<dbReference type="SUPFAM" id="SSF53448">
    <property type="entry name" value="Nucleotide-diphospho-sugar transferases"/>
    <property type="match status" value="1"/>
</dbReference>
<dbReference type="Proteomes" id="UP000799537">
    <property type="component" value="Unassembled WGS sequence"/>
</dbReference>
<evidence type="ECO:0000313" key="9">
    <source>
        <dbReference type="Proteomes" id="UP000799537"/>
    </source>
</evidence>
<dbReference type="GeneID" id="54558743"/>
<dbReference type="GO" id="GO:0000030">
    <property type="term" value="F:mannosyltransferase activity"/>
    <property type="evidence" value="ECO:0007669"/>
    <property type="project" value="TreeGrafter"/>
</dbReference>
<evidence type="ECO:0000256" key="6">
    <source>
        <dbReference type="ARBA" id="ARBA00023136"/>
    </source>
</evidence>
<dbReference type="Gene3D" id="3.90.550.20">
    <property type="match status" value="1"/>
</dbReference>
<dbReference type="InterPro" id="IPR051706">
    <property type="entry name" value="Glycosyltransferase_domain"/>
</dbReference>
<keyword evidence="9" id="KW-1185">Reference proteome</keyword>
<keyword evidence="3 8" id="KW-0808">Transferase</keyword>
<dbReference type="GO" id="GO:0016020">
    <property type="term" value="C:membrane"/>
    <property type="evidence" value="ECO:0007669"/>
    <property type="project" value="UniProtKB-SubCell"/>
</dbReference>
<evidence type="ECO:0000313" key="8">
    <source>
        <dbReference type="EMBL" id="KAF2169393.1"/>
    </source>
</evidence>
<keyword evidence="4 7" id="KW-0812">Transmembrane</keyword>
<dbReference type="RefSeq" id="XP_033670282.1">
    <property type="nucleotide sequence ID" value="XM_033805471.1"/>
</dbReference>
<reference evidence="8" key="1">
    <citation type="journal article" date="2020" name="Stud. Mycol.">
        <title>101 Dothideomycetes genomes: a test case for predicting lifestyles and emergence of pathogens.</title>
        <authorList>
            <person name="Haridas S."/>
            <person name="Albert R."/>
            <person name="Binder M."/>
            <person name="Bloem J."/>
            <person name="Labutti K."/>
            <person name="Salamov A."/>
            <person name="Andreopoulos B."/>
            <person name="Baker S."/>
            <person name="Barry K."/>
            <person name="Bills G."/>
            <person name="Bluhm B."/>
            <person name="Cannon C."/>
            <person name="Castanera R."/>
            <person name="Culley D."/>
            <person name="Daum C."/>
            <person name="Ezra D."/>
            <person name="Gonzalez J."/>
            <person name="Henrissat B."/>
            <person name="Kuo A."/>
            <person name="Liang C."/>
            <person name="Lipzen A."/>
            <person name="Lutzoni F."/>
            <person name="Magnuson J."/>
            <person name="Mondo S."/>
            <person name="Nolan M."/>
            <person name="Ohm R."/>
            <person name="Pangilinan J."/>
            <person name="Park H.-J."/>
            <person name="Ramirez L."/>
            <person name="Alfaro M."/>
            <person name="Sun H."/>
            <person name="Tritt A."/>
            <person name="Yoshinaga Y."/>
            <person name="Zwiers L.-H."/>
            <person name="Turgeon B."/>
            <person name="Goodwin S."/>
            <person name="Spatafora J."/>
            <person name="Crous P."/>
            <person name="Grigoriev I."/>
        </authorList>
    </citation>
    <scope>NUCLEOTIDE SEQUENCE</scope>
    <source>
        <strain evidence="8">ATCC 36951</strain>
    </source>
</reference>
<dbReference type="PANTHER" id="PTHR32385">
    <property type="entry name" value="MANNOSYL PHOSPHORYLINOSITOL CERAMIDE SYNTHASE"/>
    <property type="match status" value="1"/>
</dbReference>
<dbReference type="PANTHER" id="PTHR32385:SF20">
    <property type="entry name" value="MANNOSYL PHOSPHORYLINOSITOL CERAMIDE SYNTHASE CSH1-RELATED"/>
    <property type="match status" value="1"/>
</dbReference>
<comment type="subcellular location">
    <subcellularLocation>
        <location evidence="1">Membrane</location>
    </subcellularLocation>
</comment>
<evidence type="ECO:0000256" key="5">
    <source>
        <dbReference type="ARBA" id="ARBA00022989"/>
    </source>
</evidence>
<evidence type="ECO:0000256" key="4">
    <source>
        <dbReference type="ARBA" id="ARBA00022692"/>
    </source>
</evidence>
<dbReference type="OrthoDB" id="3647at2759"/>
<protein>
    <submittedName>
        <fullName evidence="8">Glycosyltransferase family 32 protein</fullName>
    </submittedName>
</protein>
<organism evidence="8 9">
    <name type="scientific">Zasmidium cellare ATCC 36951</name>
    <dbReference type="NCBI Taxonomy" id="1080233"/>
    <lineage>
        <taxon>Eukaryota</taxon>
        <taxon>Fungi</taxon>
        <taxon>Dikarya</taxon>
        <taxon>Ascomycota</taxon>
        <taxon>Pezizomycotina</taxon>
        <taxon>Dothideomycetes</taxon>
        <taxon>Dothideomycetidae</taxon>
        <taxon>Mycosphaerellales</taxon>
        <taxon>Mycosphaerellaceae</taxon>
        <taxon>Zasmidium</taxon>
    </lineage>
</organism>
<evidence type="ECO:0000256" key="1">
    <source>
        <dbReference type="ARBA" id="ARBA00004370"/>
    </source>
</evidence>
<proteinExistence type="inferred from homology"/>
<sequence length="345" mass="40281">MMFRCGRGLKLLTLVVLIVLLYAATQQYLFESFLRRRYITFDDFPKAYSNALKASTADNTPLEYDYNTFPPSTNASTLIPPTIHFIWFRDLYAHQLDRPDHPSHIPHEGSSAPQLCIEHNPSFTVNVWNATAARKLLEDHYSWFLPTYDNYRYPIQRVDAFKYFVMYHYGGVYMDMDVACRRSLIPLLQTPGWFPKAEPFGVNNDLFAARQGHGIMQMMIERLESRDWNLIFPYVTIFWSTGPQFASDMVRRWYSKGWAKRYNAGDSKQDSDADAFYTLPPEFYSEKYTFFGHSPGGTWHGEDVAVVLWLVDRPWVLLLLAAASTTPFMIVAMRMRRLRQETFKV</sequence>